<evidence type="ECO:0000256" key="7">
    <source>
        <dbReference type="ARBA" id="ARBA00022991"/>
    </source>
</evidence>
<dbReference type="Proteomes" id="UP001164746">
    <property type="component" value="Chromosome 7"/>
</dbReference>
<feature type="transmembrane region" description="Helical" evidence="12">
    <location>
        <begin position="199"/>
        <end position="219"/>
    </location>
</feature>
<dbReference type="Gene3D" id="1.20.1070.10">
    <property type="entry name" value="Rhodopsin 7-helix transmembrane proteins"/>
    <property type="match status" value="1"/>
</dbReference>
<dbReference type="EMBL" id="CP111018">
    <property type="protein sequence ID" value="WAR10420.1"/>
    <property type="molecule type" value="Genomic_DNA"/>
</dbReference>
<evidence type="ECO:0000256" key="9">
    <source>
        <dbReference type="ARBA" id="ARBA00023136"/>
    </source>
</evidence>
<dbReference type="InterPro" id="IPR050125">
    <property type="entry name" value="GPCR_opsins"/>
</dbReference>
<keyword evidence="7" id="KW-0157">Chromophore</keyword>
<dbReference type="InterPro" id="IPR017452">
    <property type="entry name" value="GPCR_Rhodpsn_7TM"/>
</dbReference>
<dbReference type="PROSITE" id="PS00238">
    <property type="entry name" value="OPSIN"/>
    <property type="match status" value="1"/>
</dbReference>
<evidence type="ECO:0000256" key="5">
    <source>
        <dbReference type="ARBA" id="ARBA00022925"/>
    </source>
</evidence>
<feature type="transmembrane region" description="Helical" evidence="12">
    <location>
        <begin position="124"/>
        <end position="149"/>
    </location>
</feature>
<feature type="transmembrane region" description="Helical" evidence="12">
    <location>
        <begin position="169"/>
        <end position="192"/>
    </location>
</feature>
<dbReference type="SUPFAM" id="SSF81321">
    <property type="entry name" value="Family A G protein-coupled receptor-like"/>
    <property type="match status" value="1"/>
</dbReference>
<protein>
    <submittedName>
        <fullName evidence="14">OPSD1-like protein</fullName>
    </submittedName>
</protein>
<evidence type="ECO:0000313" key="15">
    <source>
        <dbReference type="Proteomes" id="UP001164746"/>
    </source>
</evidence>
<dbReference type="CDD" id="cd14969">
    <property type="entry name" value="7tmA_Opsins_type2_animals"/>
    <property type="match status" value="1"/>
</dbReference>
<proteinExistence type="predicted"/>
<reference evidence="14" key="1">
    <citation type="submission" date="2022-11" db="EMBL/GenBank/DDBJ databases">
        <title>Centuries of genome instability and evolution in soft-shell clam transmissible cancer (bioRxiv).</title>
        <authorList>
            <person name="Hart S.F.M."/>
            <person name="Yonemitsu M.A."/>
            <person name="Giersch R.M."/>
            <person name="Beal B.F."/>
            <person name="Arriagada G."/>
            <person name="Davis B.W."/>
            <person name="Ostrander E.A."/>
            <person name="Goff S.P."/>
            <person name="Metzger M.J."/>
        </authorList>
    </citation>
    <scope>NUCLEOTIDE SEQUENCE</scope>
    <source>
        <strain evidence="14">MELC-2E11</strain>
        <tissue evidence="14">Siphon/mantle</tissue>
    </source>
</reference>
<feature type="transmembrane region" description="Helical" evidence="12">
    <location>
        <begin position="231"/>
        <end position="252"/>
    </location>
</feature>
<feature type="transmembrane region" description="Helical" evidence="12">
    <location>
        <begin position="45"/>
        <end position="66"/>
    </location>
</feature>
<keyword evidence="10" id="KW-0675">Receptor</keyword>
<gene>
    <name evidence="14" type="ORF">MAR_035496</name>
</gene>
<dbReference type="Pfam" id="PF00001">
    <property type="entry name" value="7tm_1"/>
    <property type="match status" value="1"/>
</dbReference>
<keyword evidence="15" id="KW-1185">Reference proteome</keyword>
<evidence type="ECO:0000256" key="3">
    <source>
        <dbReference type="ARBA" id="ARBA00022606"/>
    </source>
</evidence>
<keyword evidence="6 12" id="KW-1133">Transmembrane helix</keyword>
<evidence type="ECO:0000256" key="4">
    <source>
        <dbReference type="ARBA" id="ARBA00022692"/>
    </source>
</evidence>
<dbReference type="PROSITE" id="PS50262">
    <property type="entry name" value="G_PROTEIN_RECEP_F1_2"/>
    <property type="match status" value="2"/>
</dbReference>
<keyword evidence="5" id="KW-0681">Retinal protein</keyword>
<evidence type="ECO:0000256" key="2">
    <source>
        <dbReference type="ARBA" id="ARBA00022543"/>
    </source>
</evidence>
<feature type="domain" description="G-protein coupled receptors family 1 profile" evidence="13">
    <location>
        <begin position="25"/>
        <end position="199"/>
    </location>
</feature>
<keyword evidence="11" id="KW-0807">Transducer</keyword>
<feature type="transmembrane region" description="Helical" evidence="12">
    <location>
        <begin position="12"/>
        <end position="33"/>
    </location>
</feature>
<accession>A0ABY7EMH0</accession>
<evidence type="ECO:0000256" key="12">
    <source>
        <dbReference type="SAM" id="Phobius"/>
    </source>
</evidence>
<evidence type="ECO:0000259" key="13">
    <source>
        <dbReference type="PROSITE" id="PS50262"/>
    </source>
</evidence>
<evidence type="ECO:0000313" key="14">
    <source>
        <dbReference type="EMBL" id="WAR10420.1"/>
    </source>
</evidence>
<name>A0ABY7EMH0_MYAAR</name>
<keyword evidence="4 12" id="KW-0812">Transmembrane</keyword>
<evidence type="ECO:0000256" key="6">
    <source>
        <dbReference type="ARBA" id="ARBA00022989"/>
    </source>
</evidence>
<keyword evidence="8" id="KW-0297">G-protein coupled receptor</keyword>
<evidence type="ECO:0000256" key="10">
    <source>
        <dbReference type="ARBA" id="ARBA00023170"/>
    </source>
</evidence>
<keyword evidence="3" id="KW-0716">Sensory transduction</keyword>
<dbReference type="InterPro" id="IPR000276">
    <property type="entry name" value="GPCR_Rhodpsn"/>
</dbReference>
<feature type="domain" description="G-protein coupled receptors family 1 profile" evidence="13">
    <location>
        <begin position="202"/>
        <end position="249"/>
    </location>
</feature>
<feature type="transmembrane region" description="Helical" evidence="12">
    <location>
        <begin position="86"/>
        <end position="104"/>
    </location>
</feature>
<comment type="subcellular location">
    <subcellularLocation>
        <location evidence="1">Membrane</location>
        <topology evidence="1">Multi-pass membrane protein</topology>
    </subcellularLocation>
</comment>
<dbReference type="InterPro" id="IPR027430">
    <property type="entry name" value="Retinal_BS"/>
</dbReference>
<sequence length="304" mass="34651">MDISPNVFDAIGTTFSVLFMLALFENVIVLNLYHSCEKLHIRTNMWIVAVIYCDMLIVLSAFPFVIISSFSKSFIFGYYGCQWDGFLVTSLGSASIFLLTGLSLQRYFIMTSKLRSNKISRFRIWLAIGICLSFGLFWGIMPLIGWGSFELEGIGISCAPDWKSGTSSNISYTIAMYVFVFFIPVAIIIICYLSIVLKVMSFIISWTPYAVVSLLTSLFDMNLEEISPVIVQLPCLMAKTACIWNPVVYVCHNREFRKAFVKKFRLWNRASSTQSTYDLTSRPNTFRRTSSTVKRSRVFKRASQ</sequence>
<keyword evidence="9 12" id="KW-0472">Membrane</keyword>
<evidence type="ECO:0000256" key="1">
    <source>
        <dbReference type="ARBA" id="ARBA00004141"/>
    </source>
</evidence>
<keyword evidence="2" id="KW-0600">Photoreceptor protein</keyword>
<organism evidence="14 15">
    <name type="scientific">Mya arenaria</name>
    <name type="common">Soft-shell clam</name>
    <dbReference type="NCBI Taxonomy" id="6604"/>
    <lineage>
        <taxon>Eukaryota</taxon>
        <taxon>Metazoa</taxon>
        <taxon>Spiralia</taxon>
        <taxon>Lophotrochozoa</taxon>
        <taxon>Mollusca</taxon>
        <taxon>Bivalvia</taxon>
        <taxon>Autobranchia</taxon>
        <taxon>Heteroconchia</taxon>
        <taxon>Euheterodonta</taxon>
        <taxon>Imparidentia</taxon>
        <taxon>Neoheterodontei</taxon>
        <taxon>Myida</taxon>
        <taxon>Myoidea</taxon>
        <taxon>Myidae</taxon>
        <taxon>Mya</taxon>
    </lineage>
</organism>
<evidence type="ECO:0000256" key="8">
    <source>
        <dbReference type="ARBA" id="ARBA00023040"/>
    </source>
</evidence>
<dbReference type="PANTHER" id="PTHR24240">
    <property type="entry name" value="OPSIN"/>
    <property type="match status" value="1"/>
</dbReference>
<evidence type="ECO:0000256" key="11">
    <source>
        <dbReference type="ARBA" id="ARBA00023224"/>
    </source>
</evidence>
<dbReference type="PRINTS" id="PR00237">
    <property type="entry name" value="GPCRRHODOPSN"/>
</dbReference>